<evidence type="ECO:0000313" key="5">
    <source>
        <dbReference type="Proteomes" id="UP001204144"/>
    </source>
</evidence>
<evidence type="ECO:0000256" key="1">
    <source>
        <dbReference type="ARBA" id="ARBA00022676"/>
    </source>
</evidence>
<dbReference type="Gene3D" id="2.60.120.10">
    <property type="entry name" value="Jelly Rolls"/>
    <property type="match status" value="1"/>
</dbReference>
<dbReference type="InterPro" id="IPR011051">
    <property type="entry name" value="RmlC_Cupin_sf"/>
</dbReference>
<comment type="catalytic activity">
    <reaction evidence="3">
        <text>a purine D-ribonucleoside + phosphate = a purine nucleobase + alpha-D-ribose 1-phosphate</text>
        <dbReference type="Rhea" id="RHEA:19805"/>
        <dbReference type="ChEBI" id="CHEBI:26386"/>
        <dbReference type="ChEBI" id="CHEBI:43474"/>
        <dbReference type="ChEBI" id="CHEBI:57720"/>
        <dbReference type="ChEBI" id="CHEBI:142355"/>
        <dbReference type="EC" id="2.4.2.1"/>
    </reaction>
</comment>
<dbReference type="EC" id="2.4.2.2" evidence="3"/>
<dbReference type="EMBL" id="RJUF01000016">
    <property type="protein sequence ID" value="MCP9762866.1"/>
    <property type="molecule type" value="Genomic_DNA"/>
</dbReference>
<keyword evidence="5" id="KW-1185">Reference proteome</keyword>
<gene>
    <name evidence="3" type="primary">ppnP</name>
    <name evidence="4" type="ORF">EGI31_07845</name>
</gene>
<sequence length="93" mass="10346">MISVNEYFGGNVKSLGYATENGKSTVGVMNEGEYEFSTGSAETMTVIQGKMEVKIQGEEDINVYEDGESFDVPANSKFWVNVPFQTSYLCEYE</sequence>
<dbReference type="EC" id="2.4.2.1" evidence="3"/>
<dbReference type="GO" id="GO:0016154">
    <property type="term" value="F:pyrimidine-nucleoside phosphorylase activity"/>
    <property type="evidence" value="ECO:0007669"/>
    <property type="project" value="UniProtKB-UniRule"/>
</dbReference>
<comment type="catalytic activity">
    <reaction evidence="3">
        <text>adenosine + phosphate = alpha-D-ribose 1-phosphate + adenine</text>
        <dbReference type="Rhea" id="RHEA:27642"/>
        <dbReference type="ChEBI" id="CHEBI:16335"/>
        <dbReference type="ChEBI" id="CHEBI:16708"/>
        <dbReference type="ChEBI" id="CHEBI:43474"/>
        <dbReference type="ChEBI" id="CHEBI:57720"/>
        <dbReference type="EC" id="2.4.2.1"/>
    </reaction>
</comment>
<evidence type="ECO:0000256" key="2">
    <source>
        <dbReference type="ARBA" id="ARBA00022679"/>
    </source>
</evidence>
<reference evidence="4 5" key="1">
    <citation type="submission" date="2018-11" db="EMBL/GenBank/DDBJ databases">
        <title>Novel bacteria species description.</title>
        <authorList>
            <person name="Han J.-H."/>
        </authorList>
    </citation>
    <scope>NUCLEOTIDE SEQUENCE [LARGE SCALE GENOMIC DNA]</scope>
    <source>
        <strain evidence="4 5">KCTC23259</strain>
    </source>
</reference>
<dbReference type="GO" id="GO:0005829">
    <property type="term" value="C:cytosol"/>
    <property type="evidence" value="ECO:0007669"/>
    <property type="project" value="TreeGrafter"/>
</dbReference>
<evidence type="ECO:0000313" key="4">
    <source>
        <dbReference type="EMBL" id="MCP9762866.1"/>
    </source>
</evidence>
<dbReference type="Pfam" id="PF06865">
    <property type="entry name" value="Ppnp"/>
    <property type="match status" value="1"/>
</dbReference>
<comment type="catalytic activity">
    <reaction evidence="3">
        <text>inosine + phosphate = alpha-D-ribose 1-phosphate + hypoxanthine</text>
        <dbReference type="Rhea" id="RHEA:27646"/>
        <dbReference type="ChEBI" id="CHEBI:17368"/>
        <dbReference type="ChEBI" id="CHEBI:17596"/>
        <dbReference type="ChEBI" id="CHEBI:43474"/>
        <dbReference type="ChEBI" id="CHEBI:57720"/>
        <dbReference type="EC" id="2.4.2.1"/>
    </reaction>
</comment>
<dbReference type="InterPro" id="IPR014710">
    <property type="entry name" value="RmlC-like_jellyroll"/>
</dbReference>
<protein>
    <recommendedName>
        <fullName evidence="3">Pyrimidine/purine nucleoside phosphorylase</fullName>
        <ecNumber evidence="3">2.4.2.1</ecNumber>
        <ecNumber evidence="3">2.4.2.2</ecNumber>
    </recommendedName>
    <alternativeName>
        <fullName evidence="3">Adenosine phosphorylase</fullName>
    </alternativeName>
    <alternativeName>
        <fullName evidence="3">Cytidine phosphorylase</fullName>
    </alternativeName>
    <alternativeName>
        <fullName evidence="3">Guanosine phosphorylase</fullName>
    </alternativeName>
    <alternativeName>
        <fullName evidence="3">Inosine phosphorylase</fullName>
    </alternativeName>
    <alternativeName>
        <fullName evidence="3">Thymidine phosphorylase</fullName>
    </alternativeName>
    <alternativeName>
        <fullName evidence="3">Uridine phosphorylase</fullName>
    </alternativeName>
    <alternativeName>
        <fullName evidence="3">Xanthosine phosphorylase</fullName>
    </alternativeName>
</protein>
<organism evidence="4 5">
    <name type="scientific">Lacihabitans soyangensis</name>
    <dbReference type="NCBI Taxonomy" id="869394"/>
    <lineage>
        <taxon>Bacteria</taxon>
        <taxon>Pseudomonadati</taxon>
        <taxon>Bacteroidota</taxon>
        <taxon>Cytophagia</taxon>
        <taxon>Cytophagales</taxon>
        <taxon>Leadbetterellaceae</taxon>
        <taxon>Lacihabitans</taxon>
    </lineage>
</organism>
<accession>A0AAE3H2J8</accession>
<comment type="catalytic activity">
    <reaction evidence="3">
        <text>guanosine + phosphate = alpha-D-ribose 1-phosphate + guanine</text>
        <dbReference type="Rhea" id="RHEA:13233"/>
        <dbReference type="ChEBI" id="CHEBI:16235"/>
        <dbReference type="ChEBI" id="CHEBI:16750"/>
        <dbReference type="ChEBI" id="CHEBI:43474"/>
        <dbReference type="ChEBI" id="CHEBI:57720"/>
        <dbReference type="EC" id="2.4.2.1"/>
    </reaction>
</comment>
<comment type="catalytic activity">
    <reaction evidence="3">
        <text>thymidine + phosphate = 2-deoxy-alpha-D-ribose 1-phosphate + thymine</text>
        <dbReference type="Rhea" id="RHEA:16037"/>
        <dbReference type="ChEBI" id="CHEBI:17748"/>
        <dbReference type="ChEBI" id="CHEBI:17821"/>
        <dbReference type="ChEBI" id="CHEBI:43474"/>
        <dbReference type="ChEBI" id="CHEBI:57259"/>
        <dbReference type="EC" id="2.4.2.2"/>
    </reaction>
</comment>
<proteinExistence type="inferred from homology"/>
<dbReference type="PANTHER" id="PTHR36540:SF1">
    <property type="entry name" value="PYRIMIDINE_PURINE NUCLEOSIDE PHOSPHORYLASE"/>
    <property type="match status" value="1"/>
</dbReference>
<keyword evidence="2 3" id="KW-0808">Transferase</keyword>
<dbReference type="FunFam" id="2.60.120.10:FF:000016">
    <property type="entry name" value="Pyrimidine/purine nucleoside phosphorylase"/>
    <property type="match status" value="1"/>
</dbReference>
<dbReference type="SUPFAM" id="SSF51182">
    <property type="entry name" value="RmlC-like cupins"/>
    <property type="match status" value="1"/>
</dbReference>
<dbReference type="PANTHER" id="PTHR36540">
    <property type="entry name" value="PYRIMIDINE/PURINE NUCLEOSIDE PHOSPHORYLASE"/>
    <property type="match status" value="1"/>
</dbReference>
<name>A0AAE3H2J8_9BACT</name>
<comment type="similarity">
    <text evidence="3">Belongs to the nucleoside phosphorylase PpnP family.</text>
</comment>
<keyword evidence="1 3" id="KW-0328">Glycosyltransferase</keyword>
<dbReference type="Proteomes" id="UP001204144">
    <property type="component" value="Unassembled WGS sequence"/>
</dbReference>
<dbReference type="InterPro" id="IPR009664">
    <property type="entry name" value="Ppnp"/>
</dbReference>
<comment type="catalytic activity">
    <reaction evidence="3">
        <text>cytidine + phosphate = cytosine + alpha-D-ribose 1-phosphate</text>
        <dbReference type="Rhea" id="RHEA:52540"/>
        <dbReference type="ChEBI" id="CHEBI:16040"/>
        <dbReference type="ChEBI" id="CHEBI:17562"/>
        <dbReference type="ChEBI" id="CHEBI:43474"/>
        <dbReference type="ChEBI" id="CHEBI:57720"/>
        <dbReference type="EC" id="2.4.2.2"/>
    </reaction>
</comment>
<comment type="catalytic activity">
    <reaction evidence="3">
        <text>xanthosine + phosphate = alpha-D-ribose 1-phosphate + xanthine</text>
        <dbReference type="Rhea" id="RHEA:27638"/>
        <dbReference type="ChEBI" id="CHEBI:17712"/>
        <dbReference type="ChEBI" id="CHEBI:18107"/>
        <dbReference type="ChEBI" id="CHEBI:43474"/>
        <dbReference type="ChEBI" id="CHEBI:57720"/>
        <dbReference type="EC" id="2.4.2.1"/>
    </reaction>
</comment>
<dbReference type="GO" id="GO:0004731">
    <property type="term" value="F:purine-nucleoside phosphorylase activity"/>
    <property type="evidence" value="ECO:0007669"/>
    <property type="project" value="UniProtKB-UniRule"/>
</dbReference>
<dbReference type="AlphaFoldDB" id="A0AAE3H2J8"/>
<dbReference type="HAMAP" id="MF_01537">
    <property type="entry name" value="Nucleos_phosphorylase_PpnP"/>
    <property type="match status" value="1"/>
</dbReference>
<dbReference type="RefSeq" id="WP_255036644.1">
    <property type="nucleotide sequence ID" value="NZ_RJUF01000016.1"/>
</dbReference>
<comment type="catalytic activity">
    <reaction evidence="3">
        <text>uridine + phosphate = alpha-D-ribose 1-phosphate + uracil</text>
        <dbReference type="Rhea" id="RHEA:24388"/>
        <dbReference type="ChEBI" id="CHEBI:16704"/>
        <dbReference type="ChEBI" id="CHEBI:17568"/>
        <dbReference type="ChEBI" id="CHEBI:43474"/>
        <dbReference type="ChEBI" id="CHEBI:57720"/>
        <dbReference type="EC" id="2.4.2.2"/>
    </reaction>
</comment>
<comment type="caution">
    <text evidence="4">The sequence shown here is derived from an EMBL/GenBank/DDBJ whole genome shotgun (WGS) entry which is preliminary data.</text>
</comment>
<evidence type="ECO:0000256" key="3">
    <source>
        <dbReference type="HAMAP-Rule" id="MF_01537"/>
    </source>
</evidence>
<comment type="function">
    <text evidence="3">Catalyzes the phosphorolysis of diverse nucleosides, yielding D-ribose 1-phosphate and the respective free bases. Can use uridine, adenosine, guanosine, cytidine, thymidine, inosine and xanthosine as substrates. Also catalyzes the reverse reactions.</text>
</comment>